<evidence type="ECO:0000256" key="1">
    <source>
        <dbReference type="SAM" id="Phobius"/>
    </source>
</evidence>
<dbReference type="Proteomes" id="UP000295627">
    <property type="component" value="Unassembled WGS sequence"/>
</dbReference>
<comment type="caution">
    <text evidence="2">The sequence shown here is derived from an EMBL/GenBank/DDBJ whole genome shotgun (WGS) entry which is preliminary data.</text>
</comment>
<organism evidence="2 3">
    <name type="scientific">Mycobacteroides franklinii</name>
    <dbReference type="NCBI Taxonomy" id="948102"/>
    <lineage>
        <taxon>Bacteria</taxon>
        <taxon>Bacillati</taxon>
        <taxon>Actinomycetota</taxon>
        <taxon>Actinomycetes</taxon>
        <taxon>Mycobacteriales</taxon>
        <taxon>Mycobacteriaceae</taxon>
        <taxon>Mycobacteroides</taxon>
    </lineage>
</organism>
<evidence type="ECO:0000313" key="3">
    <source>
        <dbReference type="Proteomes" id="UP000295627"/>
    </source>
</evidence>
<feature type="transmembrane region" description="Helical" evidence="1">
    <location>
        <begin position="6"/>
        <end position="28"/>
    </location>
</feature>
<keyword evidence="1" id="KW-0472">Membrane</keyword>
<reference evidence="2 3" key="1">
    <citation type="journal article" date="2019" name="Sci. Rep.">
        <title>Extended insight into the Mycobacterium chelonae-abscessus complex through whole genome sequencing of Mycobacterium salmoniphilum outbreak and Mycobacterium salmoniphilum-like strains.</title>
        <authorList>
            <person name="Behra P.R.K."/>
            <person name="Das S."/>
            <person name="Pettersson B.M.F."/>
            <person name="Shirreff L."/>
            <person name="DuCote T."/>
            <person name="Jacobsson K.G."/>
            <person name="Ennis D.G."/>
            <person name="Kirsebom L.A."/>
        </authorList>
    </citation>
    <scope>NUCLEOTIDE SEQUENCE [LARGE SCALE GENOMIC DNA]</scope>
    <source>
        <strain evidence="2 3">DSM 45524</strain>
    </source>
</reference>
<protein>
    <submittedName>
        <fullName evidence="2">Uncharacterized protein</fullName>
    </submittedName>
</protein>
<proteinExistence type="predicted"/>
<evidence type="ECO:0000313" key="2">
    <source>
        <dbReference type="EMBL" id="TDH17950.1"/>
    </source>
</evidence>
<dbReference type="RefSeq" id="WP_133052559.1">
    <property type="nucleotide sequence ID" value="NZ_MAFQ01000014.1"/>
</dbReference>
<dbReference type="AlphaFoldDB" id="A0A4R5P4L5"/>
<keyword evidence="1" id="KW-0812">Transmembrane</keyword>
<gene>
    <name evidence="2" type="ORF">EJ571_24790</name>
</gene>
<dbReference type="EMBL" id="RXLR01000024">
    <property type="protein sequence ID" value="TDH17950.1"/>
    <property type="molecule type" value="Genomic_DNA"/>
</dbReference>
<sequence>MSSLSDALAISAGLALMAIVGLVLWKVFQSLGRSWRRRRTLVAARRLLRSDRSSADQRWSIEDWDWALLEVGTESARELVASSDRLLTGRTRLRLVR</sequence>
<keyword evidence="1" id="KW-1133">Transmembrane helix</keyword>
<name>A0A4R5P4L5_9MYCO</name>
<accession>A0A4R5P4L5</accession>